<name>A0A6J6JEF2_9ZZZZ</name>
<organism evidence="1">
    <name type="scientific">freshwater metagenome</name>
    <dbReference type="NCBI Taxonomy" id="449393"/>
    <lineage>
        <taxon>unclassified sequences</taxon>
        <taxon>metagenomes</taxon>
        <taxon>ecological metagenomes</taxon>
    </lineage>
</organism>
<proteinExistence type="predicted"/>
<protein>
    <submittedName>
        <fullName evidence="1">Unannotated protein</fullName>
    </submittedName>
</protein>
<gene>
    <name evidence="1" type="ORF">UFOPK2046_00628</name>
</gene>
<dbReference type="AlphaFoldDB" id="A0A6J6JEF2"/>
<evidence type="ECO:0000313" key="1">
    <source>
        <dbReference type="EMBL" id="CAB4635501.1"/>
    </source>
</evidence>
<reference evidence="1" key="1">
    <citation type="submission" date="2020-05" db="EMBL/GenBank/DDBJ databases">
        <authorList>
            <person name="Chiriac C."/>
            <person name="Salcher M."/>
            <person name="Ghai R."/>
            <person name="Kavagutti S V."/>
        </authorList>
    </citation>
    <scope>NUCLEOTIDE SEQUENCE</scope>
</reference>
<dbReference type="EMBL" id="CAEZVP010000107">
    <property type="protein sequence ID" value="CAB4635501.1"/>
    <property type="molecule type" value="Genomic_DNA"/>
</dbReference>
<sequence length="82" mass="8929">MFTAVPRSEGISSRLRYKVARSEFHDLKTASIDAMRCSRGSVGKSFPVATSITFMKPSASAFKPSTSRSCKLAVLLADKTRV</sequence>
<accession>A0A6J6JEF2</accession>